<dbReference type="Pfam" id="PF00225">
    <property type="entry name" value="Kinesin"/>
    <property type="match status" value="1"/>
</dbReference>
<dbReference type="InterPro" id="IPR027640">
    <property type="entry name" value="Kinesin-like_fam"/>
</dbReference>
<keyword evidence="6 7" id="KW-0505">Motor protein</keyword>
<evidence type="ECO:0000259" key="9">
    <source>
        <dbReference type="PROSITE" id="PS50067"/>
    </source>
</evidence>
<reference evidence="10" key="1">
    <citation type="submission" date="2023-05" db="EMBL/GenBank/DDBJ databases">
        <authorList>
            <person name="Huff M."/>
        </authorList>
    </citation>
    <scope>NUCLEOTIDE SEQUENCE</scope>
</reference>
<gene>
    <name evidence="10" type="ORF">FPE_LOCUS8910</name>
</gene>
<evidence type="ECO:0000256" key="7">
    <source>
        <dbReference type="PROSITE-ProRule" id="PRU00283"/>
    </source>
</evidence>
<dbReference type="GO" id="GO:0003777">
    <property type="term" value="F:microtubule motor activity"/>
    <property type="evidence" value="ECO:0007669"/>
    <property type="project" value="InterPro"/>
</dbReference>
<evidence type="ECO:0000313" key="10">
    <source>
        <dbReference type="EMBL" id="CAI9761480.1"/>
    </source>
</evidence>
<sequence>MAAVEGAFSFSAASVVEDVLQQHGNGARDLDLDARRAEEAAMRRYEAAAWLRKNVGVVGAKDLPAEPSEEEFRLGLRSGIILCNVVNKIQPGAVQKVVESPCDAALIPDGAALSAYQYFENVRNFLVAIQELGIPTFEASDLEQGGKSSRIVNCVLALKSYSEYKQAGGNGVWKFGGNVKTNASGKQFVRKNSEPFTNSLSRTLSANEKSLNGVCPELESNKMSSSSLSMLVRAILLDKKPEEVPNLVESVLNKVVEEFEQRIASQIELRKATSNDLNVSHGSKSVLKPCSFNLKIDNKKGSLMKKDDVTCKNYIPDEESERRFVKQQMIVGQQQNDIKVLKQTLSTTKAGMQFMQMKFHEEIHNIGQHIHGLAHAASGYHKVLEENRKLYNQVQDLKGNIRVYCRVRPFLPGQLNYFSNVDHIEEGTITISTPAKNGKGCKSFTFNKVFGPSATQEEVFSDTQPLIRSVLDGYNVCIFAYGQTGSGKTYTMTGPKDINEHTQGVNYRALGDLFLLAQQRKDTFRYDVSVQMIEIYNEQVRDLLVTDGLNKRYPFNYYYLTPSNFHLYLSFVPDASLVHVSSTSDVIDLMNLGQRNRAVGATALNDRSSRSHSCLTVHVQGRDLTTGAILRGCMHLVDLAGSERVDKSEVTGERLKEAQHINKSLSALGDVIASLAQKNSHVPYRNSKLTQLLQDSLGGQAKTLMFVHISPEPDAVGETISTLKFAERVATVELGAARVNKDSTDVKELKEEIASLKAALARKGEPVSMQQSSFQSNLLARNVGMQSPNGLRKPMEDVGNIEVHSNSAPRQKRQSFDLDELLGNSPPWPPVSSPCQNFGDDDRETGSGKWVDKVMVNKQDTVHGVGNPTGFREAGNISDVFYQQFLSDSSKLYPKKSVNLFPSTGFRRYSSSFREERDTFGPIHVPSDRLWGAETQRSLQNFDIGGQRERMPEPIICAFGILKRCAAKVNMEYSLDPSIGKAIMQAAQEVAEGKLNDHFPLVVWQTGSGTQSNMNANEDISFLYVPWTNYSWLLQIGHHKPGEKFVHPNDHVNRSQSSNDTFPTVMHIAAAMEINSRVVPKLKYGYTTQVKYGIDRVLCTLPRMYQLAQGGTAVGTGLNTKKGFDKKIAAAVAEETNLPFVTAENKFEALAAHDAFVETSGSLNTIAASLMKIANDIRFLGSGPRCGLGELILPENEPGSSIMPGKVNPTQCEALTMVCAQVMGNHMAVTVGGSNGHFELNEAALKLGVLTSEEFDELVVPEKMIGPSD</sequence>
<dbReference type="Proteomes" id="UP000834106">
    <property type="component" value="Chromosome 5"/>
</dbReference>
<dbReference type="PANTHER" id="PTHR47972">
    <property type="entry name" value="KINESIN-LIKE PROTEIN KLP-3"/>
    <property type="match status" value="1"/>
</dbReference>
<feature type="domain" description="Kinesin motor" evidence="9">
    <location>
        <begin position="400"/>
        <end position="732"/>
    </location>
</feature>
<dbReference type="PROSITE" id="PS50067">
    <property type="entry name" value="KINESIN_MOTOR_2"/>
    <property type="match status" value="1"/>
</dbReference>
<evidence type="ECO:0000256" key="4">
    <source>
        <dbReference type="ARBA" id="ARBA00022840"/>
    </source>
</evidence>
<dbReference type="InterPro" id="IPR008948">
    <property type="entry name" value="L-Aspartase-like"/>
</dbReference>
<dbReference type="GO" id="GO:0005874">
    <property type="term" value="C:microtubule"/>
    <property type="evidence" value="ECO:0007669"/>
    <property type="project" value="UniProtKB-KW"/>
</dbReference>
<dbReference type="InterPro" id="IPR036872">
    <property type="entry name" value="CH_dom_sf"/>
</dbReference>
<dbReference type="InterPro" id="IPR024083">
    <property type="entry name" value="Fumarase/histidase_N"/>
</dbReference>
<accession>A0AAD1Z296</accession>
<protein>
    <submittedName>
        <fullName evidence="10">Uncharacterized protein</fullName>
    </submittedName>
</protein>
<dbReference type="CDD" id="cd21203">
    <property type="entry name" value="CH_AtKIN14-like"/>
    <property type="match status" value="1"/>
</dbReference>
<evidence type="ECO:0000313" key="11">
    <source>
        <dbReference type="Proteomes" id="UP000834106"/>
    </source>
</evidence>
<dbReference type="InterPro" id="IPR020557">
    <property type="entry name" value="Fumarate_lyase_CS"/>
</dbReference>
<dbReference type="Gene3D" id="1.10.275.10">
    <property type="entry name" value="Fumarase/aspartase (N-terminal domain)"/>
    <property type="match status" value="1"/>
</dbReference>
<dbReference type="SUPFAM" id="SSF48557">
    <property type="entry name" value="L-aspartase-like"/>
    <property type="match status" value="1"/>
</dbReference>
<dbReference type="Pfam" id="PF00206">
    <property type="entry name" value="Lyase_1"/>
    <property type="match status" value="2"/>
</dbReference>
<dbReference type="SUPFAM" id="SSF52540">
    <property type="entry name" value="P-loop containing nucleoside triphosphate hydrolases"/>
    <property type="match status" value="1"/>
</dbReference>
<dbReference type="InterPro" id="IPR001715">
    <property type="entry name" value="CH_dom"/>
</dbReference>
<dbReference type="PROSITE" id="PS50021">
    <property type="entry name" value="CH"/>
    <property type="match status" value="1"/>
</dbReference>
<evidence type="ECO:0000256" key="3">
    <source>
        <dbReference type="ARBA" id="ARBA00022741"/>
    </source>
</evidence>
<feature type="binding site" evidence="7">
    <location>
        <begin position="482"/>
        <end position="489"/>
    </location>
    <ligand>
        <name>ATP</name>
        <dbReference type="ChEBI" id="CHEBI:30616"/>
    </ligand>
</feature>
<name>A0AAD1Z296_9LAMI</name>
<feature type="domain" description="Calponin-homology (CH)" evidence="8">
    <location>
        <begin position="41"/>
        <end position="163"/>
    </location>
</feature>
<dbReference type="Gene3D" id="1.20.200.10">
    <property type="entry name" value="Fumarase/aspartase (Central domain)"/>
    <property type="match status" value="1"/>
</dbReference>
<keyword evidence="4 7" id="KW-0067">ATP-binding</keyword>
<dbReference type="Gene3D" id="3.40.850.10">
    <property type="entry name" value="Kinesin motor domain"/>
    <property type="match status" value="1"/>
</dbReference>
<dbReference type="GO" id="GO:0005524">
    <property type="term" value="F:ATP binding"/>
    <property type="evidence" value="ECO:0007669"/>
    <property type="project" value="UniProtKB-UniRule"/>
</dbReference>
<dbReference type="InterPro" id="IPR027417">
    <property type="entry name" value="P-loop_NTPase"/>
</dbReference>
<keyword evidence="11" id="KW-1185">Reference proteome</keyword>
<comment type="similarity">
    <text evidence="1">Belongs to the TRAFAC class myosin-kinesin ATPase superfamily. Kinesin family. KIN-14 subfamily.</text>
</comment>
<dbReference type="EMBL" id="OU503040">
    <property type="protein sequence ID" value="CAI9761480.1"/>
    <property type="molecule type" value="Genomic_DNA"/>
</dbReference>
<dbReference type="GO" id="GO:0007018">
    <property type="term" value="P:microtubule-based movement"/>
    <property type="evidence" value="ECO:0007669"/>
    <property type="project" value="InterPro"/>
</dbReference>
<proteinExistence type="inferred from homology"/>
<dbReference type="SMART" id="SM00129">
    <property type="entry name" value="KISc"/>
    <property type="match status" value="1"/>
</dbReference>
<keyword evidence="2" id="KW-0493">Microtubule</keyword>
<dbReference type="Pfam" id="PF00307">
    <property type="entry name" value="CH"/>
    <property type="match status" value="1"/>
</dbReference>
<dbReference type="SUPFAM" id="SSF47576">
    <property type="entry name" value="Calponin-homology domain, CH-domain"/>
    <property type="match status" value="1"/>
</dbReference>
<organism evidence="10 11">
    <name type="scientific">Fraxinus pennsylvanica</name>
    <dbReference type="NCBI Taxonomy" id="56036"/>
    <lineage>
        <taxon>Eukaryota</taxon>
        <taxon>Viridiplantae</taxon>
        <taxon>Streptophyta</taxon>
        <taxon>Embryophyta</taxon>
        <taxon>Tracheophyta</taxon>
        <taxon>Spermatophyta</taxon>
        <taxon>Magnoliopsida</taxon>
        <taxon>eudicotyledons</taxon>
        <taxon>Gunneridae</taxon>
        <taxon>Pentapetalae</taxon>
        <taxon>asterids</taxon>
        <taxon>lamiids</taxon>
        <taxon>Lamiales</taxon>
        <taxon>Oleaceae</taxon>
        <taxon>Oleeae</taxon>
        <taxon>Fraxinus</taxon>
    </lineage>
</organism>
<dbReference type="FunFam" id="3.40.850.10:FF:000045">
    <property type="entry name" value="Kinesin-like protein KIN-14I isoform A"/>
    <property type="match status" value="1"/>
</dbReference>
<evidence type="ECO:0000256" key="6">
    <source>
        <dbReference type="ARBA" id="ARBA00023175"/>
    </source>
</evidence>
<evidence type="ECO:0000259" key="8">
    <source>
        <dbReference type="PROSITE" id="PS50021"/>
    </source>
</evidence>
<evidence type="ECO:0000256" key="1">
    <source>
        <dbReference type="ARBA" id="ARBA00010899"/>
    </source>
</evidence>
<dbReference type="InterPro" id="IPR022761">
    <property type="entry name" value="Fumarate_lyase_N"/>
</dbReference>
<evidence type="ECO:0000256" key="2">
    <source>
        <dbReference type="ARBA" id="ARBA00022701"/>
    </source>
</evidence>
<dbReference type="PROSITE" id="PS00163">
    <property type="entry name" value="FUMARATE_LYASES"/>
    <property type="match status" value="1"/>
</dbReference>
<evidence type="ECO:0000256" key="5">
    <source>
        <dbReference type="ARBA" id="ARBA00023054"/>
    </source>
</evidence>
<dbReference type="InterPro" id="IPR001752">
    <property type="entry name" value="Kinesin_motor_dom"/>
</dbReference>
<dbReference type="GO" id="GO:0016887">
    <property type="term" value="F:ATP hydrolysis activity"/>
    <property type="evidence" value="ECO:0007669"/>
    <property type="project" value="UniProtKB-ARBA"/>
</dbReference>
<keyword evidence="3 7" id="KW-0547">Nucleotide-binding</keyword>
<dbReference type="GO" id="GO:0008017">
    <property type="term" value="F:microtubule binding"/>
    <property type="evidence" value="ECO:0007669"/>
    <property type="project" value="InterPro"/>
</dbReference>
<dbReference type="AlphaFoldDB" id="A0AAD1Z296"/>
<dbReference type="InterPro" id="IPR036961">
    <property type="entry name" value="Kinesin_motor_dom_sf"/>
</dbReference>
<dbReference type="FunFam" id="1.10.418.10:FF:000062">
    <property type="entry name" value="Kinesin-like protein KIN-14I isoform A"/>
    <property type="match status" value="1"/>
</dbReference>
<dbReference type="FunFam" id="1.10.275.10:FF:000001">
    <property type="entry name" value="Fumarate hydratase, mitochondrial"/>
    <property type="match status" value="1"/>
</dbReference>
<keyword evidence="5" id="KW-0175">Coiled coil</keyword>
<dbReference type="PANTHER" id="PTHR47972:SF39">
    <property type="entry name" value="KINESIN-LIKE PROTEIN KIN-14I"/>
    <property type="match status" value="1"/>
</dbReference>
<dbReference type="PRINTS" id="PR00380">
    <property type="entry name" value="KINESINHEAVY"/>
</dbReference>
<dbReference type="CDD" id="cd01366">
    <property type="entry name" value="KISc_C_terminal"/>
    <property type="match status" value="1"/>
</dbReference>
<dbReference type="SMART" id="SM00033">
    <property type="entry name" value="CH"/>
    <property type="match status" value="1"/>
</dbReference>
<dbReference type="Gene3D" id="1.10.418.10">
    <property type="entry name" value="Calponin-like domain"/>
    <property type="match status" value="1"/>
</dbReference>